<feature type="region of interest" description="Disordered" evidence="1">
    <location>
        <begin position="1"/>
        <end position="21"/>
    </location>
</feature>
<reference evidence="2" key="1">
    <citation type="submission" date="2018-02" db="EMBL/GenBank/DDBJ databases">
        <title>Rhizophora mucronata_Transcriptome.</title>
        <authorList>
            <person name="Meera S.P."/>
            <person name="Sreeshan A."/>
            <person name="Augustine A."/>
        </authorList>
    </citation>
    <scope>NUCLEOTIDE SEQUENCE</scope>
    <source>
        <tissue evidence="2">Leaf</tissue>
    </source>
</reference>
<dbReference type="AlphaFoldDB" id="A0A2P2N592"/>
<dbReference type="EMBL" id="GGEC01057165">
    <property type="protein sequence ID" value="MBX37649.1"/>
    <property type="molecule type" value="Transcribed_RNA"/>
</dbReference>
<feature type="compositionally biased region" description="Polar residues" evidence="1">
    <location>
        <begin position="12"/>
        <end position="21"/>
    </location>
</feature>
<name>A0A2P2N592_RHIMU</name>
<proteinExistence type="predicted"/>
<evidence type="ECO:0000256" key="1">
    <source>
        <dbReference type="SAM" id="MobiDB-lite"/>
    </source>
</evidence>
<evidence type="ECO:0000313" key="2">
    <source>
        <dbReference type="EMBL" id="MBX37649.1"/>
    </source>
</evidence>
<feature type="compositionally biased region" description="Basic and acidic residues" evidence="1">
    <location>
        <begin position="1"/>
        <end position="11"/>
    </location>
</feature>
<protein>
    <submittedName>
        <fullName evidence="2">Uncharacterized protein</fullName>
    </submittedName>
</protein>
<accession>A0A2P2N592</accession>
<organism evidence="2">
    <name type="scientific">Rhizophora mucronata</name>
    <name type="common">Asiatic mangrove</name>
    <dbReference type="NCBI Taxonomy" id="61149"/>
    <lineage>
        <taxon>Eukaryota</taxon>
        <taxon>Viridiplantae</taxon>
        <taxon>Streptophyta</taxon>
        <taxon>Embryophyta</taxon>
        <taxon>Tracheophyta</taxon>
        <taxon>Spermatophyta</taxon>
        <taxon>Magnoliopsida</taxon>
        <taxon>eudicotyledons</taxon>
        <taxon>Gunneridae</taxon>
        <taxon>Pentapetalae</taxon>
        <taxon>rosids</taxon>
        <taxon>fabids</taxon>
        <taxon>Malpighiales</taxon>
        <taxon>Rhizophoraceae</taxon>
        <taxon>Rhizophora</taxon>
    </lineage>
</organism>
<sequence>MQAQIDSDKQTKTQLESYYCL</sequence>